<comment type="function">
    <text evidence="1 13">Transfers the gamma-phosphate of ATP to the 4'-position of a tetraacyldisaccharide 1-phosphate intermediate (termed DS-1-P) to form tetraacyldisaccharide 1,4'-bis-phosphate (lipid IVA).</text>
</comment>
<dbReference type="EMBL" id="JANCNS010000003">
    <property type="protein sequence ID" value="MCP9201412.1"/>
    <property type="molecule type" value="Genomic_DNA"/>
</dbReference>
<keyword evidence="8 13" id="KW-0547">Nucleotide-binding</keyword>
<dbReference type="GO" id="GO:0005524">
    <property type="term" value="F:ATP binding"/>
    <property type="evidence" value="ECO:0007669"/>
    <property type="project" value="UniProtKB-UniRule"/>
</dbReference>
<sequence>MSKLRKILFPFSGGYHLITGVRNWMYDMGLLKSESYDLPVICVGNLNVGGTGKSPMIEYLIALLQDQCKVAVLSRGYKRKTTGFKLVETGDTVAEVGDEPLQFKTKFPDVLVAVEANRREGISRLQEFEPEVILLDDAFQHRKVRAGFNILLTAYGDLFTGDLLLPAGNLRESASGASRANVMIVTKCPPQLSEEEKSKIILELKPKEDQRVFFSGIEYSEVVHSNFCKISLSEIPEKAILVTGIANPRPLLDYLIAENKVLEHFEFPDHHNFTEKEIRELETAPFILTTEKDYMRLKHSLPGEKLGYLPIRTKFLGSAKAEFDRIIMDYIK</sequence>
<evidence type="ECO:0000256" key="9">
    <source>
        <dbReference type="ARBA" id="ARBA00022777"/>
    </source>
</evidence>
<evidence type="ECO:0000256" key="10">
    <source>
        <dbReference type="ARBA" id="ARBA00022840"/>
    </source>
</evidence>
<name>A0A9X2RAF1_9FLAO</name>
<keyword evidence="6 13" id="KW-0441">Lipid A biosynthesis</keyword>
<evidence type="ECO:0000256" key="1">
    <source>
        <dbReference type="ARBA" id="ARBA00002274"/>
    </source>
</evidence>
<dbReference type="InterPro" id="IPR003758">
    <property type="entry name" value="LpxK"/>
</dbReference>
<protein>
    <recommendedName>
        <fullName evidence="4 13">Tetraacyldisaccharide 4'-kinase</fullName>
        <ecNumber evidence="3 13">2.7.1.130</ecNumber>
    </recommendedName>
    <alternativeName>
        <fullName evidence="12 13">Lipid A 4'-kinase</fullName>
    </alternativeName>
</protein>
<dbReference type="HAMAP" id="MF_00409">
    <property type="entry name" value="LpxK"/>
    <property type="match status" value="1"/>
</dbReference>
<evidence type="ECO:0000256" key="4">
    <source>
        <dbReference type="ARBA" id="ARBA00016436"/>
    </source>
</evidence>
<evidence type="ECO:0000313" key="15">
    <source>
        <dbReference type="Proteomes" id="UP001155280"/>
    </source>
</evidence>
<dbReference type="RefSeq" id="WP_241552271.1">
    <property type="nucleotide sequence ID" value="NZ_JANCNS010000003.1"/>
</dbReference>
<dbReference type="GO" id="GO:0009244">
    <property type="term" value="P:lipopolysaccharide core region biosynthetic process"/>
    <property type="evidence" value="ECO:0007669"/>
    <property type="project" value="TreeGrafter"/>
</dbReference>
<evidence type="ECO:0000256" key="5">
    <source>
        <dbReference type="ARBA" id="ARBA00022516"/>
    </source>
</evidence>
<comment type="caution">
    <text evidence="14">The sequence shown here is derived from an EMBL/GenBank/DDBJ whole genome shotgun (WGS) entry which is preliminary data.</text>
</comment>
<dbReference type="Proteomes" id="UP001155280">
    <property type="component" value="Unassembled WGS sequence"/>
</dbReference>
<evidence type="ECO:0000256" key="6">
    <source>
        <dbReference type="ARBA" id="ARBA00022556"/>
    </source>
</evidence>
<reference evidence="14" key="1">
    <citation type="submission" date="2022-07" db="EMBL/GenBank/DDBJ databases">
        <title>Gramela sediminis sp. nov., isolated from deep-sea sediment of the Indian Ocean.</title>
        <authorList>
            <person name="Shi H."/>
        </authorList>
    </citation>
    <scope>NUCLEOTIDE SEQUENCE</scope>
    <source>
        <strain evidence="14">GC03-9</strain>
    </source>
</reference>
<keyword evidence="9 13" id="KW-0418">Kinase</keyword>
<accession>A0A9X2RAF1</accession>
<dbReference type="NCBIfam" id="TIGR00682">
    <property type="entry name" value="lpxK"/>
    <property type="match status" value="1"/>
</dbReference>
<evidence type="ECO:0000313" key="14">
    <source>
        <dbReference type="EMBL" id="MCP9201412.1"/>
    </source>
</evidence>
<dbReference type="PANTHER" id="PTHR42724:SF1">
    <property type="entry name" value="TETRAACYLDISACCHARIDE 4'-KINASE, MITOCHONDRIAL-RELATED"/>
    <property type="match status" value="1"/>
</dbReference>
<comment type="caution">
    <text evidence="13">Lacks conserved residue(s) required for the propagation of feature annotation.</text>
</comment>
<evidence type="ECO:0000256" key="3">
    <source>
        <dbReference type="ARBA" id="ARBA00012071"/>
    </source>
</evidence>
<evidence type="ECO:0000256" key="13">
    <source>
        <dbReference type="HAMAP-Rule" id="MF_00409"/>
    </source>
</evidence>
<dbReference type="EC" id="2.7.1.130" evidence="3 13"/>
<dbReference type="AlphaFoldDB" id="A0A9X2RAF1"/>
<evidence type="ECO:0000256" key="7">
    <source>
        <dbReference type="ARBA" id="ARBA00022679"/>
    </source>
</evidence>
<gene>
    <name evidence="13 14" type="primary">lpxK</name>
    <name evidence="14" type="ORF">MKO06_15990</name>
</gene>
<keyword evidence="7 13" id="KW-0808">Transferase</keyword>
<dbReference type="SUPFAM" id="SSF52540">
    <property type="entry name" value="P-loop containing nucleoside triphosphate hydrolases"/>
    <property type="match status" value="1"/>
</dbReference>
<keyword evidence="5 13" id="KW-0444">Lipid biosynthesis</keyword>
<comment type="similarity">
    <text evidence="13">Belongs to the LpxK family.</text>
</comment>
<evidence type="ECO:0000256" key="12">
    <source>
        <dbReference type="ARBA" id="ARBA00029757"/>
    </source>
</evidence>
<keyword evidence="15" id="KW-1185">Reference proteome</keyword>
<evidence type="ECO:0000256" key="2">
    <source>
        <dbReference type="ARBA" id="ARBA00004870"/>
    </source>
</evidence>
<dbReference type="PANTHER" id="PTHR42724">
    <property type="entry name" value="TETRAACYLDISACCHARIDE 4'-KINASE"/>
    <property type="match status" value="1"/>
</dbReference>
<comment type="catalytic activity">
    <reaction evidence="13">
        <text>a lipid A disaccharide + ATP = a lipid IVA + ADP + H(+)</text>
        <dbReference type="Rhea" id="RHEA:67840"/>
        <dbReference type="ChEBI" id="CHEBI:15378"/>
        <dbReference type="ChEBI" id="CHEBI:30616"/>
        <dbReference type="ChEBI" id="CHEBI:176343"/>
        <dbReference type="ChEBI" id="CHEBI:176425"/>
        <dbReference type="ChEBI" id="CHEBI:456216"/>
        <dbReference type="EC" id="2.7.1.130"/>
    </reaction>
</comment>
<keyword evidence="10 13" id="KW-0067">ATP-binding</keyword>
<evidence type="ECO:0000256" key="8">
    <source>
        <dbReference type="ARBA" id="ARBA00022741"/>
    </source>
</evidence>
<dbReference type="GO" id="GO:0009029">
    <property type="term" value="F:lipid-A 4'-kinase activity"/>
    <property type="evidence" value="ECO:0007669"/>
    <property type="project" value="UniProtKB-UniRule"/>
</dbReference>
<dbReference type="InterPro" id="IPR027417">
    <property type="entry name" value="P-loop_NTPase"/>
</dbReference>
<dbReference type="GO" id="GO:0005886">
    <property type="term" value="C:plasma membrane"/>
    <property type="evidence" value="ECO:0007669"/>
    <property type="project" value="TreeGrafter"/>
</dbReference>
<organism evidence="14 15">
    <name type="scientific">Christiangramia oceanisediminis</name>
    <dbReference type="NCBI Taxonomy" id="2920386"/>
    <lineage>
        <taxon>Bacteria</taxon>
        <taxon>Pseudomonadati</taxon>
        <taxon>Bacteroidota</taxon>
        <taxon>Flavobacteriia</taxon>
        <taxon>Flavobacteriales</taxon>
        <taxon>Flavobacteriaceae</taxon>
        <taxon>Christiangramia</taxon>
    </lineage>
</organism>
<dbReference type="GO" id="GO:0009245">
    <property type="term" value="P:lipid A biosynthetic process"/>
    <property type="evidence" value="ECO:0007669"/>
    <property type="project" value="UniProtKB-UniRule"/>
</dbReference>
<proteinExistence type="inferred from homology"/>
<evidence type="ECO:0000256" key="11">
    <source>
        <dbReference type="ARBA" id="ARBA00023098"/>
    </source>
</evidence>
<comment type="pathway">
    <text evidence="2 13">Glycolipid biosynthesis; lipid IV(A) biosynthesis; lipid IV(A) from (3R)-3-hydroxytetradecanoyl-[acyl-carrier-protein] and UDP-N-acetyl-alpha-D-glucosamine: step 6/6.</text>
</comment>
<dbReference type="Pfam" id="PF02606">
    <property type="entry name" value="LpxK"/>
    <property type="match status" value="1"/>
</dbReference>
<keyword evidence="11 13" id="KW-0443">Lipid metabolism</keyword>